<protein>
    <submittedName>
        <fullName evidence="1">Uncharacterized protein</fullName>
    </submittedName>
</protein>
<dbReference type="Proteomes" id="UP001143474">
    <property type="component" value="Unassembled WGS sequence"/>
</dbReference>
<dbReference type="EMBL" id="BSEV01000004">
    <property type="protein sequence ID" value="GLK09225.1"/>
    <property type="molecule type" value="Genomic_DNA"/>
</dbReference>
<evidence type="ECO:0000313" key="1">
    <source>
        <dbReference type="EMBL" id="GLK09225.1"/>
    </source>
</evidence>
<dbReference type="RefSeq" id="WP_271217688.1">
    <property type="nucleotide sequence ID" value="NZ_BAAAVD010000004.1"/>
</dbReference>
<sequence length="66" mass="7440">MRESAIDGFLEQVREIARIPPADADGDRVTGLFFVTHEVNGMTEWQIRGGQVSITPGDDRYRYLDA</sequence>
<organism evidence="1 2">
    <name type="scientific">Streptosporangium carneum</name>
    <dbReference type="NCBI Taxonomy" id="47481"/>
    <lineage>
        <taxon>Bacteria</taxon>
        <taxon>Bacillati</taxon>
        <taxon>Actinomycetota</taxon>
        <taxon>Actinomycetes</taxon>
        <taxon>Streptosporangiales</taxon>
        <taxon>Streptosporangiaceae</taxon>
        <taxon>Streptosporangium</taxon>
    </lineage>
</organism>
<comment type="caution">
    <text evidence="1">The sequence shown here is derived from an EMBL/GenBank/DDBJ whole genome shotgun (WGS) entry which is preliminary data.</text>
</comment>
<dbReference type="AlphaFoldDB" id="A0A9W6HZG5"/>
<keyword evidence="2" id="KW-1185">Reference proteome</keyword>
<reference evidence="1" key="2">
    <citation type="submission" date="2023-01" db="EMBL/GenBank/DDBJ databases">
        <authorList>
            <person name="Sun Q."/>
            <person name="Evtushenko L."/>
        </authorList>
    </citation>
    <scope>NUCLEOTIDE SEQUENCE</scope>
    <source>
        <strain evidence="1">VKM Ac-2007</strain>
    </source>
</reference>
<name>A0A9W6HZG5_9ACTN</name>
<accession>A0A9W6HZG5</accession>
<reference evidence="1" key="1">
    <citation type="journal article" date="2014" name="Int. J. Syst. Evol. Microbiol.">
        <title>Complete genome sequence of Corynebacterium casei LMG S-19264T (=DSM 44701T), isolated from a smear-ripened cheese.</title>
        <authorList>
            <consortium name="US DOE Joint Genome Institute (JGI-PGF)"/>
            <person name="Walter F."/>
            <person name="Albersmeier A."/>
            <person name="Kalinowski J."/>
            <person name="Ruckert C."/>
        </authorList>
    </citation>
    <scope>NUCLEOTIDE SEQUENCE</scope>
    <source>
        <strain evidence="1">VKM Ac-2007</strain>
    </source>
</reference>
<evidence type="ECO:0000313" key="2">
    <source>
        <dbReference type="Proteomes" id="UP001143474"/>
    </source>
</evidence>
<gene>
    <name evidence="1" type="ORF">GCM10017600_26310</name>
</gene>
<proteinExistence type="predicted"/>